<dbReference type="Proteomes" id="UP000037460">
    <property type="component" value="Unassembled WGS sequence"/>
</dbReference>
<dbReference type="Pfam" id="PF25577">
    <property type="entry name" value="TPR_TAF2_C"/>
    <property type="match status" value="1"/>
</dbReference>
<dbReference type="AlphaFoldDB" id="A0A0M0J8W7"/>
<feature type="region of interest" description="Disordered" evidence="1">
    <location>
        <begin position="289"/>
        <end position="311"/>
    </location>
</feature>
<dbReference type="GO" id="GO:0003682">
    <property type="term" value="F:chromatin binding"/>
    <property type="evidence" value="ECO:0007669"/>
    <property type="project" value="TreeGrafter"/>
</dbReference>
<reference evidence="4" key="1">
    <citation type="journal article" date="2015" name="PLoS Genet.">
        <title>Genome Sequence and Transcriptome Analyses of Chrysochromulina tobin: Metabolic Tools for Enhanced Algal Fitness in the Prominent Order Prymnesiales (Haptophyceae).</title>
        <authorList>
            <person name="Hovde B.T."/>
            <person name="Deodato C.R."/>
            <person name="Hunsperger H.M."/>
            <person name="Ryken S.A."/>
            <person name="Yost W."/>
            <person name="Jha R.K."/>
            <person name="Patterson J."/>
            <person name="Monnat R.J. Jr."/>
            <person name="Barlow S.B."/>
            <person name="Starkenburg S.R."/>
            <person name="Cattolico R.A."/>
        </authorList>
    </citation>
    <scope>NUCLEOTIDE SEQUENCE</scope>
    <source>
        <strain evidence="4">CCMP291</strain>
    </source>
</reference>
<feature type="compositionally biased region" description="Basic and acidic residues" evidence="1">
    <location>
        <begin position="201"/>
        <end position="214"/>
    </location>
</feature>
<feature type="compositionally biased region" description="Low complexity" evidence="1">
    <location>
        <begin position="176"/>
        <end position="187"/>
    </location>
</feature>
<evidence type="ECO:0000313" key="4">
    <source>
        <dbReference type="Proteomes" id="UP000037460"/>
    </source>
</evidence>
<dbReference type="EMBL" id="JWZX01003227">
    <property type="protein sequence ID" value="KOO23019.1"/>
    <property type="molecule type" value="Genomic_DNA"/>
</dbReference>
<dbReference type="GO" id="GO:0000976">
    <property type="term" value="F:transcription cis-regulatory region binding"/>
    <property type="evidence" value="ECO:0007669"/>
    <property type="project" value="TreeGrafter"/>
</dbReference>
<dbReference type="InterPro" id="IPR037813">
    <property type="entry name" value="TAF2"/>
</dbReference>
<feature type="compositionally biased region" description="Gly residues" evidence="1">
    <location>
        <begin position="725"/>
        <end position="734"/>
    </location>
</feature>
<proteinExistence type="predicted"/>
<dbReference type="Gene3D" id="1.25.10.10">
    <property type="entry name" value="Leucine-rich Repeat Variant"/>
    <property type="match status" value="1"/>
</dbReference>
<dbReference type="GO" id="GO:0006367">
    <property type="term" value="P:transcription initiation at RNA polymerase II promoter"/>
    <property type="evidence" value="ECO:0007669"/>
    <property type="project" value="TreeGrafter"/>
</dbReference>
<organism evidence="3 4">
    <name type="scientific">Chrysochromulina tobinii</name>
    <dbReference type="NCBI Taxonomy" id="1460289"/>
    <lineage>
        <taxon>Eukaryota</taxon>
        <taxon>Haptista</taxon>
        <taxon>Haptophyta</taxon>
        <taxon>Prymnesiophyceae</taxon>
        <taxon>Prymnesiales</taxon>
        <taxon>Chrysochromulinaceae</taxon>
        <taxon>Chrysochromulina</taxon>
    </lineage>
</organism>
<dbReference type="Gene3D" id="2.60.40.1730">
    <property type="entry name" value="tricorn interacting facor f3 domain"/>
    <property type="match status" value="1"/>
</dbReference>
<dbReference type="SUPFAM" id="SSF48371">
    <property type="entry name" value="ARM repeat"/>
    <property type="match status" value="1"/>
</dbReference>
<feature type="domain" description="Transcription initiation factor TFIID subunit 2 TPR repeats" evidence="2">
    <location>
        <begin position="490"/>
        <end position="642"/>
    </location>
</feature>
<protein>
    <recommendedName>
        <fullName evidence="2">Transcription initiation factor TFIID subunit 2 TPR repeats domain-containing protein</fullName>
    </recommendedName>
</protein>
<gene>
    <name evidence="3" type="ORF">Ctob_001038</name>
</gene>
<comment type="caution">
    <text evidence="3">The sequence shown here is derived from an EMBL/GenBank/DDBJ whole genome shotgun (WGS) entry which is preliminary data.</text>
</comment>
<keyword evidence="4" id="KW-1185">Reference proteome</keyword>
<evidence type="ECO:0000256" key="1">
    <source>
        <dbReference type="SAM" id="MobiDB-lite"/>
    </source>
</evidence>
<name>A0A0M0J8W7_9EUKA</name>
<accession>A0A0M0J8W7</accession>
<dbReference type="GO" id="GO:0016251">
    <property type="term" value="F:RNA polymerase II general transcription initiation factor activity"/>
    <property type="evidence" value="ECO:0007669"/>
    <property type="project" value="TreeGrafter"/>
</dbReference>
<dbReference type="OrthoDB" id="308861at2759"/>
<feature type="region of interest" description="Disordered" evidence="1">
    <location>
        <begin position="722"/>
        <end position="747"/>
    </location>
</feature>
<dbReference type="InterPro" id="IPR016024">
    <property type="entry name" value="ARM-type_fold"/>
</dbReference>
<dbReference type="PANTHER" id="PTHR15137">
    <property type="entry name" value="TRANSCRIPTION INITIATION FACTOR TFIID"/>
    <property type="match status" value="1"/>
</dbReference>
<evidence type="ECO:0000259" key="2">
    <source>
        <dbReference type="Pfam" id="PF25577"/>
    </source>
</evidence>
<dbReference type="GO" id="GO:0005669">
    <property type="term" value="C:transcription factor TFIID complex"/>
    <property type="evidence" value="ECO:0007669"/>
    <property type="project" value="InterPro"/>
</dbReference>
<dbReference type="PANTHER" id="PTHR15137:SF9">
    <property type="entry name" value="TRANSCRIPTION INITIATION FACTOR TFIID SUBUNIT 2"/>
    <property type="match status" value="1"/>
</dbReference>
<dbReference type="InterPro" id="IPR011989">
    <property type="entry name" value="ARM-like"/>
</dbReference>
<feature type="region of interest" description="Disordered" evidence="1">
    <location>
        <begin position="788"/>
        <end position="813"/>
    </location>
</feature>
<feature type="region of interest" description="Disordered" evidence="1">
    <location>
        <begin position="176"/>
        <end position="224"/>
    </location>
</feature>
<dbReference type="InterPro" id="IPR057991">
    <property type="entry name" value="TPR_TAF2_C"/>
</dbReference>
<dbReference type="InterPro" id="IPR042097">
    <property type="entry name" value="Aminopeptidase_N-like_N_sf"/>
</dbReference>
<sequence>MALVLVPANTASTASADATPKLELSPGDRWLLLSQSIHVSVSLKGRGSLRGTAQFRIRLSASTTEIRLNCAPTPRTKDGSVAMDGPEVTLSVEFSVSEPRGGVHFVRSAGCADAVYAHTSGEWGAPRRWMPCVDCPQLLYLARHLPSTLAFLHRHLLEPSVAAAAEARLAAEEASAEAASSGRAGEGPSMCKDAQDGAARASEETHRLSEERAWLTEAGAPPEALVPDSTELERWGGGLHPEQLFTEYRRRKAPLVWRMIEAAAIRSDGGQQSLSRLLAHLLPSRPNRRPVESSCAAHAGTPTASTSAVAGMHERRPERISSTAALLAACVAQGVRLGASFASEWVYAAKPCPTLRANFAFNQPQHRLELVVISPKPLAAAQIGEFPLVIGWGEHDGADGGVSRTIDKKLSPVDRQQLIEVVISSHRRRRHLKRSRAAVDDADEASSAPWQLLPLLWVRLDPRLELPVRVTWTGRAGDGAWAGMPESMCTAQLLFDRDVPSREAAAAALATFPNPTAVHTLVDVARDRSVYFRVRTAAVAALARLTALVSEGAAAEALVALARELLCDTGGHVLPNDFGDLSEYATFKALVEALGTCRDASGFTPAGAFELLLQLIDENDNESNEFDDGAYVGALLRALATTRCRHPGAKREVVARITRQLRLVSVSWRTYWHYEAAGQLPSVRLAAADCLLRLTLLAGPERPDEAAAVRDEAVGAECEFTAGAGREGGTGGTGAVRHEPSHPRPTSVLGLALGLSERRKDEPLEQLWLWQAVLRLLKQAVNSHSEGSQAVRGARAVGEDGLDDEDEARDRHARAAVSYRAGLERERRRLAQRGEAAPIAAASLLWELMGRGSAGHARLRLTLCEVWRLLYGEAQPGCFAFVPQPLGLAQVLPLYEPLHAILARRQASREASRALPVGSLKIQLHMNKMTGGTLTHHVGVDAAAGEPTGLAKVTFRSAIAENEKLEELLPELLRTYRERAERLVSFKNVLAAPAPAPAPAPSATYASRS</sequence>
<evidence type="ECO:0000313" key="3">
    <source>
        <dbReference type="EMBL" id="KOO23019.1"/>
    </source>
</evidence>